<evidence type="ECO:0000256" key="1">
    <source>
        <dbReference type="SAM" id="MobiDB-lite"/>
    </source>
</evidence>
<sequence>MLKPGRQAQKPRRRVAYHPSIPSSPYSPLLFRKPRLASSRRSATFDPPPLPSIAAPRALISIDRRPALFHSRCSK</sequence>
<organism evidence="2 3">
    <name type="scientific">Paspalum notatum var. saurae</name>
    <dbReference type="NCBI Taxonomy" id="547442"/>
    <lineage>
        <taxon>Eukaryota</taxon>
        <taxon>Viridiplantae</taxon>
        <taxon>Streptophyta</taxon>
        <taxon>Embryophyta</taxon>
        <taxon>Tracheophyta</taxon>
        <taxon>Spermatophyta</taxon>
        <taxon>Magnoliopsida</taxon>
        <taxon>Liliopsida</taxon>
        <taxon>Poales</taxon>
        <taxon>Poaceae</taxon>
        <taxon>PACMAD clade</taxon>
        <taxon>Panicoideae</taxon>
        <taxon>Andropogonodae</taxon>
        <taxon>Paspaleae</taxon>
        <taxon>Paspalinae</taxon>
        <taxon>Paspalum</taxon>
    </lineage>
</organism>
<evidence type="ECO:0000313" key="3">
    <source>
        <dbReference type="Proteomes" id="UP001341281"/>
    </source>
</evidence>
<keyword evidence="3" id="KW-1185">Reference proteome</keyword>
<proteinExistence type="predicted"/>
<accession>A0AAQ3PUH6</accession>
<name>A0AAQ3PUH6_PASNO</name>
<feature type="region of interest" description="Disordered" evidence="1">
    <location>
        <begin position="1"/>
        <end position="27"/>
    </location>
</feature>
<dbReference type="EMBL" id="CP144746">
    <property type="protein sequence ID" value="WVZ56980.1"/>
    <property type="molecule type" value="Genomic_DNA"/>
</dbReference>
<gene>
    <name evidence="2" type="ORF">U9M48_007435</name>
</gene>
<evidence type="ECO:0000313" key="2">
    <source>
        <dbReference type="EMBL" id="WVZ56980.1"/>
    </source>
</evidence>
<protein>
    <submittedName>
        <fullName evidence="2">Uncharacterized protein</fullName>
    </submittedName>
</protein>
<dbReference type="AlphaFoldDB" id="A0AAQ3PUH6"/>
<dbReference type="Proteomes" id="UP001341281">
    <property type="component" value="Chromosome 02"/>
</dbReference>
<reference evidence="2 3" key="1">
    <citation type="submission" date="2024-02" db="EMBL/GenBank/DDBJ databases">
        <title>High-quality chromosome-scale genome assembly of Pensacola bahiagrass (Paspalum notatum Flugge var. saurae).</title>
        <authorList>
            <person name="Vega J.M."/>
            <person name="Podio M."/>
            <person name="Orjuela J."/>
            <person name="Siena L.A."/>
            <person name="Pessino S.C."/>
            <person name="Combes M.C."/>
            <person name="Mariac C."/>
            <person name="Albertini E."/>
            <person name="Pupilli F."/>
            <person name="Ortiz J.P.A."/>
            <person name="Leblanc O."/>
        </authorList>
    </citation>
    <scope>NUCLEOTIDE SEQUENCE [LARGE SCALE GENOMIC DNA]</scope>
    <source>
        <strain evidence="2">R1</strain>
        <tissue evidence="2">Leaf</tissue>
    </source>
</reference>